<evidence type="ECO:0000313" key="2">
    <source>
        <dbReference type="EMBL" id="NEN22490.1"/>
    </source>
</evidence>
<keyword evidence="1" id="KW-0732">Signal</keyword>
<evidence type="ECO:0008006" key="4">
    <source>
        <dbReference type="Google" id="ProtNLM"/>
    </source>
</evidence>
<reference evidence="2 3" key="1">
    <citation type="submission" date="2020-02" db="EMBL/GenBank/DDBJ databases">
        <title>Out from the shadows clarifying the taxonomy of the family Cryomorphaceae and related taxa by utilizing the GTDB taxonomic framework.</title>
        <authorList>
            <person name="Bowman J.P."/>
        </authorList>
    </citation>
    <scope>NUCLEOTIDE SEQUENCE [LARGE SCALE GENOMIC DNA]</scope>
    <source>
        <strain evidence="2 3">QSSC 1-22</strain>
    </source>
</reference>
<gene>
    <name evidence="2" type="ORF">G3O08_03105</name>
</gene>
<dbReference type="RefSeq" id="WP_163283215.1">
    <property type="nucleotide sequence ID" value="NZ_JAAGVY010000003.1"/>
</dbReference>
<evidence type="ECO:0000256" key="1">
    <source>
        <dbReference type="SAM" id="SignalP"/>
    </source>
</evidence>
<comment type="caution">
    <text evidence="2">The sequence shown here is derived from an EMBL/GenBank/DDBJ whole genome shotgun (WGS) entry which is preliminary data.</text>
</comment>
<proteinExistence type="predicted"/>
<protein>
    <recommendedName>
        <fullName evidence="4">DUF3471 domain-containing protein</fullName>
    </recommendedName>
</protein>
<name>A0A7K3WLG8_9FLAO</name>
<dbReference type="EMBL" id="JAAGVY010000003">
    <property type="protein sequence ID" value="NEN22490.1"/>
    <property type="molecule type" value="Genomic_DNA"/>
</dbReference>
<sequence length="138" mass="15972">MNKTIYIFFFLLSTISHEAFAQCDSTASYAAQYMQKNFVSDGQSYRALLFDDQVAEFNTTFYGGSKYRIVAFAGMEKNQLQFSLYDQDGNQLFSNKEHENSNHWDFEFKDTMEGRIEARLDLTKQKSGCAVLLIGFER</sequence>
<organism evidence="2 3">
    <name type="scientific">Cryomorpha ignava</name>
    <dbReference type="NCBI Taxonomy" id="101383"/>
    <lineage>
        <taxon>Bacteria</taxon>
        <taxon>Pseudomonadati</taxon>
        <taxon>Bacteroidota</taxon>
        <taxon>Flavobacteriia</taxon>
        <taxon>Flavobacteriales</taxon>
        <taxon>Cryomorphaceae</taxon>
        <taxon>Cryomorpha</taxon>
    </lineage>
</organism>
<keyword evidence="3" id="KW-1185">Reference proteome</keyword>
<feature type="signal peptide" evidence="1">
    <location>
        <begin position="1"/>
        <end position="21"/>
    </location>
</feature>
<dbReference type="AlphaFoldDB" id="A0A7K3WLG8"/>
<evidence type="ECO:0000313" key="3">
    <source>
        <dbReference type="Proteomes" id="UP000486602"/>
    </source>
</evidence>
<accession>A0A7K3WLG8</accession>
<dbReference type="Proteomes" id="UP000486602">
    <property type="component" value="Unassembled WGS sequence"/>
</dbReference>
<feature type="chain" id="PRO_5029633914" description="DUF3471 domain-containing protein" evidence="1">
    <location>
        <begin position="22"/>
        <end position="138"/>
    </location>
</feature>